<dbReference type="Proteomes" id="UP000812287">
    <property type="component" value="Unassembled WGS sequence"/>
</dbReference>
<dbReference type="AlphaFoldDB" id="A0A9P8ASC0"/>
<dbReference type="RefSeq" id="XP_043039634.1">
    <property type="nucleotide sequence ID" value="XM_043177241.1"/>
</dbReference>
<proteinExistence type="predicted"/>
<accession>A0A9P8ASC0</accession>
<gene>
    <name evidence="1" type="ORF">BT62DRAFT_1006345</name>
</gene>
<keyword evidence="2" id="KW-1185">Reference proteome</keyword>
<protein>
    <submittedName>
        <fullName evidence="1">Uncharacterized protein</fullName>
    </submittedName>
</protein>
<dbReference type="EMBL" id="MU250535">
    <property type="protein sequence ID" value="KAG7446134.1"/>
    <property type="molecule type" value="Genomic_DNA"/>
</dbReference>
<sequence length="160" mass="17896">MSYDMRHPMKSWPIALNKFGVFTITMGGTTVGYPAGQIKLVNGRVANRPPPAAVKFPSPHIFGCATCVFLARRWSSSRMWRNETPPARSYGQGRIIMLETELEIQKILDSERAGQKLRLDAVRGSLVDSSSQKQAHLFETYITILLRANTSTCRSEVHGE</sequence>
<reference evidence="1" key="1">
    <citation type="submission" date="2020-11" db="EMBL/GenBank/DDBJ databases">
        <title>Adaptations for nitrogen fixation in a non-lichenized fungal sporocarp promotes dispersal by wood-feeding termites.</title>
        <authorList>
            <consortium name="DOE Joint Genome Institute"/>
            <person name="Koch R.A."/>
            <person name="Yoon G."/>
            <person name="Arayal U."/>
            <person name="Lail K."/>
            <person name="Amirebrahimi M."/>
            <person name="Labutti K."/>
            <person name="Lipzen A."/>
            <person name="Riley R."/>
            <person name="Barry K."/>
            <person name="Henrissat B."/>
            <person name="Grigoriev I.V."/>
            <person name="Herr J.R."/>
            <person name="Aime M.C."/>
        </authorList>
    </citation>
    <scope>NUCLEOTIDE SEQUENCE</scope>
    <source>
        <strain evidence="1">MCA 3950</strain>
    </source>
</reference>
<dbReference type="GeneID" id="66099528"/>
<organism evidence="1 2">
    <name type="scientific">Guyanagaster necrorhizus</name>
    <dbReference type="NCBI Taxonomy" id="856835"/>
    <lineage>
        <taxon>Eukaryota</taxon>
        <taxon>Fungi</taxon>
        <taxon>Dikarya</taxon>
        <taxon>Basidiomycota</taxon>
        <taxon>Agaricomycotina</taxon>
        <taxon>Agaricomycetes</taxon>
        <taxon>Agaricomycetidae</taxon>
        <taxon>Agaricales</taxon>
        <taxon>Marasmiineae</taxon>
        <taxon>Physalacriaceae</taxon>
        <taxon>Guyanagaster</taxon>
    </lineage>
</organism>
<comment type="caution">
    <text evidence="1">The sequence shown here is derived from an EMBL/GenBank/DDBJ whole genome shotgun (WGS) entry which is preliminary data.</text>
</comment>
<evidence type="ECO:0000313" key="1">
    <source>
        <dbReference type="EMBL" id="KAG7446134.1"/>
    </source>
</evidence>
<evidence type="ECO:0000313" key="2">
    <source>
        <dbReference type="Proteomes" id="UP000812287"/>
    </source>
</evidence>
<name>A0A9P8ASC0_9AGAR</name>